<sequence length="361" mass="36573">MGFTDVAWESRSTEQLARDLTEGPGPASVGGAGAAWIRVANELASVSVDFDKLVARLQTVWDSEASSAAAHRLEEFGKWLQAISLSAAGNGQRAEEAAVANTVAVLAMPSVSEAVESRTAQDMMASLAAYNGAVLTGTFAEFDAAATADQANAAAVMQQYEEATAPLAQPWDQPPPPQVSKGNALAAERGGEGASGAAGPASGSASEVPPPPLAPMFASGIKSSADPKALQKTGFTGAGGASGAGGMGGAPYAPMAAMGRTDQHRDYESVQPAVTLDGAGEPGAGVSDTGGAWLPAAQQNDAPFLVSNVSWGPDTAVFDELAAPEVPAGEGFADEPERTLEQVDNRWVTPPVIGVDRGLNI</sequence>
<reference evidence="4 5" key="1">
    <citation type="journal article" date="2016" name="Genome Announc.">
        <title>Draft Genome Sequences of Five Rapidly Growing Mycobacterium Species, M. thermoresistibile, M. fortuitum subsp. acetamidolyticum, M. canariasense, M. brisbanense, and M. novocastrense.</title>
        <authorList>
            <person name="Katahira K."/>
            <person name="Ogura Y."/>
            <person name="Gotoh Y."/>
            <person name="Hayashi T."/>
        </authorList>
    </citation>
    <scope>NUCLEOTIDE SEQUENCE [LARGE SCALE GENOMIC DNA]</scope>
    <source>
        <strain evidence="4 5">JCM6368</strain>
    </source>
</reference>
<reference evidence="5" key="2">
    <citation type="submission" date="2016-02" db="EMBL/GenBank/DDBJ databases">
        <title>Draft genome sequence of five rapidly growing Mycobacterium species.</title>
        <authorList>
            <person name="Katahira K."/>
            <person name="Gotou Y."/>
            <person name="Iida K."/>
            <person name="Ogura Y."/>
            <person name="Hayashi T."/>
        </authorList>
    </citation>
    <scope>NUCLEOTIDE SEQUENCE [LARGE SCALE GENOMIC DNA]</scope>
    <source>
        <strain evidence="5">JCM6368</strain>
    </source>
</reference>
<protein>
    <recommendedName>
        <fullName evidence="3">PPE domain-containing protein</fullName>
    </recommendedName>
</protein>
<dbReference type="Pfam" id="PF00823">
    <property type="entry name" value="PPE"/>
    <property type="match status" value="1"/>
</dbReference>
<feature type="compositionally biased region" description="Low complexity" evidence="2">
    <location>
        <begin position="195"/>
        <end position="207"/>
    </location>
</feature>
<gene>
    <name evidence="4" type="ORF">RMCFA_5307</name>
</gene>
<dbReference type="Gene3D" id="1.20.1260.20">
    <property type="entry name" value="PPE superfamily"/>
    <property type="match status" value="1"/>
</dbReference>
<organism evidence="4 5">
    <name type="scientific">Mycolicibacterium fortuitum subsp. acetamidolyticum</name>
    <dbReference type="NCBI Taxonomy" id="144550"/>
    <lineage>
        <taxon>Bacteria</taxon>
        <taxon>Bacillati</taxon>
        <taxon>Actinomycetota</taxon>
        <taxon>Actinomycetes</taxon>
        <taxon>Mycobacteriales</taxon>
        <taxon>Mycobacteriaceae</taxon>
        <taxon>Mycolicibacterium</taxon>
    </lineage>
</organism>
<dbReference type="AlphaFoldDB" id="A0A117IG39"/>
<dbReference type="InterPro" id="IPR000030">
    <property type="entry name" value="PPE_dom"/>
</dbReference>
<dbReference type="InterPro" id="IPR038332">
    <property type="entry name" value="PPE_sf"/>
</dbReference>
<dbReference type="SUPFAM" id="SSF140459">
    <property type="entry name" value="PE/PPE dimer-like"/>
    <property type="match status" value="1"/>
</dbReference>
<accession>A0A117IG39</accession>
<feature type="domain" description="PPE" evidence="3">
    <location>
        <begin position="8"/>
        <end position="169"/>
    </location>
</feature>
<dbReference type="Proteomes" id="UP000069705">
    <property type="component" value="Unassembled WGS sequence"/>
</dbReference>
<feature type="region of interest" description="Disordered" evidence="2">
    <location>
        <begin position="1"/>
        <end position="28"/>
    </location>
</feature>
<feature type="region of interest" description="Disordered" evidence="2">
    <location>
        <begin position="167"/>
        <end position="213"/>
    </location>
</feature>
<evidence type="ECO:0000313" key="5">
    <source>
        <dbReference type="Proteomes" id="UP000069705"/>
    </source>
</evidence>
<evidence type="ECO:0000256" key="2">
    <source>
        <dbReference type="SAM" id="MobiDB-lite"/>
    </source>
</evidence>
<dbReference type="RefSeq" id="WP_061265049.1">
    <property type="nucleotide sequence ID" value="NZ_BCSZ01000053.1"/>
</dbReference>
<evidence type="ECO:0000313" key="4">
    <source>
        <dbReference type="EMBL" id="GAT05196.1"/>
    </source>
</evidence>
<dbReference type="EMBL" id="BCSZ01000053">
    <property type="protein sequence ID" value="GAT05196.1"/>
    <property type="molecule type" value="Genomic_DNA"/>
</dbReference>
<comment type="caution">
    <text evidence="4">The sequence shown here is derived from an EMBL/GenBank/DDBJ whole genome shotgun (WGS) entry which is preliminary data.</text>
</comment>
<evidence type="ECO:0000259" key="3">
    <source>
        <dbReference type="Pfam" id="PF00823"/>
    </source>
</evidence>
<proteinExistence type="inferred from homology"/>
<comment type="similarity">
    <text evidence="1">Belongs to the mycobacterial PPE family.</text>
</comment>
<name>A0A117IG39_MYCFO</name>
<evidence type="ECO:0000256" key="1">
    <source>
        <dbReference type="ARBA" id="ARBA00010652"/>
    </source>
</evidence>